<protein>
    <submittedName>
        <fullName evidence="12">ABC transporter, ATP-binding protein</fullName>
    </submittedName>
</protein>
<dbReference type="PROSITE" id="PS00211">
    <property type="entry name" value="ABC_TRANSPORTER_1"/>
    <property type="match status" value="1"/>
</dbReference>
<dbReference type="InterPro" id="IPR039421">
    <property type="entry name" value="Type_1_exporter"/>
</dbReference>
<keyword evidence="4 9" id="KW-0812">Transmembrane</keyword>
<feature type="transmembrane region" description="Helical" evidence="9">
    <location>
        <begin position="58"/>
        <end position="79"/>
    </location>
</feature>
<evidence type="ECO:0000256" key="3">
    <source>
        <dbReference type="ARBA" id="ARBA00022475"/>
    </source>
</evidence>
<dbReference type="AlphaFoldDB" id="C0ES17"/>
<feature type="transmembrane region" description="Helical" evidence="9">
    <location>
        <begin position="21"/>
        <end position="46"/>
    </location>
</feature>
<dbReference type="EMBL" id="ACEP01000011">
    <property type="protein sequence ID" value="EEG37929.1"/>
    <property type="molecule type" value="Genomic_DNA"/>
</dbReference>
<evidence type="ECO:0000256" key="2">
    <source>
        <dbReference type="ARBA" id="ARBA00022448"/>
    </source>
</evidence>
<dbReference type="SUPFAM" id="SSF90123">
    <property type="entry name" value="ABC transporter transmembrane region"/>
    <property type="match status" value="1"/>
</dbReference>
<keyword evidence="2" id="KW-0813">Transport</keyword>
<proteinExistence type="predicted"/>
<dbReference type="InterPro" id="IPR003439">
    <property type="entry name" value="ABC_transporter-like_ATP-bd"/>
</dbReference>
<dbReference type="Gene3D" id="3.40.50.300">
    <property type="entry name" value="P-loop containing nucleotide triphosphate hydrolases"/>
    <property type="match status" value="1"/>
</dbReference>
<feature type="transmembrane region" description="Helical" evidence="9">
    <location>
        <begin position="139"/>
        <end position="157"/>
    </location>
</feature>
<dbReference type="Gene3D" id="1.20.1560.10">
    <property type="entry name" value="ABC transporter type 1, transmembrane domain"/>
    <property type="match status" value="1"/>
</dbReference>
<evidence type="ECO:0000259" key="10">
    <source>
        <dbReference type="PROSITE" id="PS50893"/>
    </source>
</evidence>
<reference evidence="12 13" key="1">
    <citation type="submission" date="2009-01" db="EMBL/GenBank/DDBJ databases">
        <authorList>
            <person name="Fulton L."/>
            <person name="Clifton S."/>
            <person name="Fulton B."/>
            <person name="Xu J."/>
            <person name="Minx P."/>
            <person name="Pepin K.H."/>
            <person name="Johnson M."/>
            <person name="Bhonagiri V."/>
            <person name="Nash W.E."/>
            <person name="Mardis E.R."/>
            <person name="Wilson R.K."/>
        </authorList>
    </citation>
    <scope>NUCLEOTIDE SEQUENCE [LARGE SCALE GENOMIC DNA]</scope>
    <source>
        <strain evidence="12 13">DSM 3353</strain>
    </source>
</reference>
<keyword evidence="6 12" id="KW-0067">ATP-binding</keyword>
<dbReference type="PANTHER" id="PTHR43394">
    <property type="entry name" value="ATP-DEPENDENT PERMEASE MDL1, MITOCHONDRIAL"/>
    <property type="match status" value="1"/>
</dbReference>
<feature type="domain" description="ABC transmembrane type-1" evidence="11">
    <location>
        <begin position="22"/>
        <end position="304"/>
    </location>
</feature>
<evidence type="ECO:0000256" key="4">
    <source>
        <dbReference type="ARBA" id="ARBA00022692"/>
    </source>
</evidence>
<evidence type="ECO:0000259" key="11">
    <source>
        <dbReference type="PROSITE" id="PS50929"/>
    </source>
</evidence>
<feature type="transmembrane region" description="Helical" evidence="9">
    <location>
        <begin position="163"/>
        <end position="182"/>
    </location>
</feature>
<comment type="subcellular location">
    <subcellularLocation>
        <location evidence="1">Cell membrane</location>
        <topology evidence="1">Multi-pass membrane protein</topology>
    </subcellularLocation>
</comment>
<keyword evidence="3" id="KW-1003">Cell membrane</keyword>
<dbReference type="GO" id="GO:0015421">
    <property type="term" value="F:ABC-type oligopeptide transporter activity"/>
    <property type="evidence" value="ECO:0007669"/>
    <property type="project" value="TreeGrafter"/>
</dbReference>
<dbReference type="PANTHER" id="PTHR43394:SF1">
    <property type="entry name" value="ATP-BINDING CASSETTE SUB-FAMILY B MEMBER 10, MITOCHONDRIAL"/>
    <property type="match status" value="1"/>
</dbReference>
<evidence type="ECO:0000256" key="9">
    <source>
        <dbReference type="SAM" id="Phobius"/>
    </source>
</evidence>
<dbReference type="GO" id="GO:0005524">
    <property type="term" value="F:ATP binding"/>
    <property type="evidence" value="ECO:0007669"/>
    <property type="project" value="UniProtKB-KW"/>
</dbReference>
<evidence type="ECO:0000256" key="7">
    <source>
        <dbReference type="ARBA" id="ARBA00022989"/>
    </source>
</evidence>
<dbReference type="InterPro" id="IPR027417">
    <property type="entry name" value="P-loop_NTPase"/>
</dbReference>
<dbReference type="Pfam" id="PF00005">
    <property type="entry name" value="ABC_tran"/>
    <property type="match status" value="1"/>
</dbReference>
<keyword evidence="8 9" id="KW-0472">Membrane</keyword>
<evidence type="ECO:0000256" key="8">
    <source>
        <dbReference type="ARBA" id="ARBA00023136"/>
    </source>
</evidence>
<dbReference type="SMART" id="SM00382">
    <property type="entry name" value="AAA"/>
    <property type="match status" value="1"/>
</dbReference>
<name>C0ES17_9FIRM</name>
<dbReference type="InterPro" id="IPR017871">
    <property type="entry name" value="ABC_transporter-like_CS"/>
</dbReference>
<feature type="domain" description="ABC transporter" evidence="10">
    <location>
        <begin position="339"/>
        <end position="574"/>
    </location>
</feature>
<dbReference type="InterPro" id="IPR011527">
    <property type="entry name" value="ABC1_TM_dom"/>
</dbReference>
<organism evidence="12 13">
    <name type="scientific">Anaerobutyricum hallii DSM 3353</name>
    <dbReference type="NCBI Taxonomy" id="411469"/>
    <lineage>
        <taxon>Bacteria</taxon>
        <taxon>Bacillati</taxon>
        <taxon>Bacillota</taxon>
        <taxon>Clostridia</taxon>
        <taxon>Lachnospirales</taxon>
        <taxon>Lachnospiraceae</taxon>
        <taxon>Anaerobutyricum</taxon>
    </lineage>
</organism>
<evidence type="ECO:0000256" key="1">
    <source>
        <dbReference type="ARBA" id="ARBA00004651"/>
    </source>
</evidence>
<keyword evidence="5" id="KW-0547">Nucleotide-binding</keyword>
<dbReference type="SUPFAM" id="SSF52540">
    <property type="entry name" value="P-loop containing nucleoside triphosphate hydrolases"/>
    <property type="match status" value="1"/>
</dbReference>
<dbReference type="GO" id="GO:0016887">
    <property type="term" value="F:ATP hydrolysis activity"/>
    <property type="evidence" value="ECO:0007669"/>
    <property type="project" value="InterPro"/>
</dbReference>
<accession>C0ES17</accession>
<evidence type="ECO:0000256" key="5">
    <source>
        <dbReference type="ARBA" id="ARBA00022741"/>
    </source>
</evidence>
<dbReference type="PROSITE" id="PS50929">
    <property type="entry name" value="ABC_TM1F"/>
    <property type="match status" value="1"/>
</dbReference>
<dbReference type="PROSITE" id="PS50893">
    <property type="entry name" value="ABC_TRANSPORTER_2"/>
    <property type="match status" value="1"/>
</dbReference>
<comment type="caution">
    <text evidence="12">The sequence shown here is derived from an EMBL/GenBank/DDBJ whole genome shotgun (WGS) entry which is preliminary data.</text>
</comment>
<dbReference type="Pfam" id="PF00664">
    <property type="entry name" value="ABC_membrane"/>
    <property type="match status" value="1"/>
</dbReference>
<feature type="transmembrane region" description="Helical" evidence="9">
    <location>
        <begin position="244"/>
        <end position="265"/>
    </location>
</feature>
<sequence>MKKKDFMKKLLYFMKDYKKESVLAPLFKMLEAFFELFVPLVVASIIDDGIVPKDSGHIIRMCLLLLVLAAVGLTCSITAQYFAAKSAVGAATGIRYELFTHIQTLGYEEMDTVGTSTLITRMTSDINQVQNGINLVLRLFLRSPFIVFGAMIMAFTIDVKAAMIFVVAIILLSIVVFGVMFITKPLYKKVQSGLDTILGTTRENLTGVRVIRAFHQEQAEYNKFLAENEELTSLQKFAGKISGLTNPLTFIIINFAILVLIHTGAVRVSLGTLSQGQVVALYNYMSQILVELIKLANLIISVTKAMACFNRIQDVFHIEPSMKEGTKTVAAAGNTTPAVEFKNVSFTYAGGGDHAVENISFKAMPGQTIGIIGGTGSGKSTLVNLIPRFYDVSEGEVDIAGKNVQDYTYGSLRNTISVVPQKAQLFAGTIRDNLTFGCPDATEEQIEEALAISQAKEFVDTKEGRLDAKIEQGGKNLSGGQRQRLTLARALVPQSDILIMDDSASALDYATDARLRKAIQDMKRKPTVFIVSQRTSSIQNADMILVLDDGKIAGQGTHEQLLKSCNIYREIYETQFKKEEA</sequence>
<dbReference type="InterPro" id="IPR036640">
    <property type="entry name" value="ABC1_TM_sf"/>
</dbReference>
<dbReference type="InterPro" id="IPR003593">
    <property type="entry name" value="AAA+_ATPase"/>
</dbReference>
<reference evidence="12 13" key="2">
    <citation type="submission" date="2009-02" db="EMBL/GenBank/DDBJ databases">
        <title>Draft genome sequence of Eubacterium hallii (DSM 3353).</title>
        <authorList>
            <person name="Sudarsanam P."/>
            <person name="Ley R."/>
            <person name="Guruge J."/>
            <person name="Turnbaugh P.J."/>
            <person name="Mahowald M."/>
            <person name="Liep D."/>
            <person name="Gordon J."/>
        </authorList>
    </citation>
    <scope>NUCLEOTIDE SEQUENCE [LARGE SCALE GENOMIC DNA]</scope>
    <source>
        <strain evidence="12 13">DSM 3353</strain>
    </source>
</reference>
<dbReference type="CDD" id="cd18548">
    <property type="entry name" value="ABC_6TM_Tm287_like"/>
    <property type="match status" value="1"/>
</dbReference>
<dbReference type="FunFam" id="3.40.50.300:FF:000221">
    <property type="entry name" value="Multidrug ABC transporter ATP-binding protein"/>
    <property type="match status" value="1"/>
</dbReference>
<evidence type="ECO:0000256" key="6">
    <source>
        <dbReference type="ARBA" id="ARBA00022840"/>
    </source>
</evidence>
<dbReference type="Proteomes" id="UP000003174">
    <property type="component" value="Unassembled WGS sequence"/>
</dbReference>
<evidence type="ECO:0000313" key="12">
    <source>
        <dbReference type="EMBL" id="EEG37929.1"/>
    </source>
</evidence>
<evidence type="ECO:0000313" key="13">
    <source>
        <dbReference type="Proteomes" id="UP000003174"/>
    </source>
</evidence>
<keyword evidence="7 9" id="KW-1133">Transmembrane helix</keyword>
<dbReference type="eggNOG" id="COG1132">
    <property type="taxonomic scope" value="Bacteria"/>
</dbReference>
<gene>
    <name evidence="12" type="ORF">EUBHAL_00170</name>
</gene>
<dbReference type="GO" id="GO:0005886">
    <property type="term" value="C:plasma membrane"/>
    <property type="evidence" value="ECO:0007669"/>
    <property type="project" value="UniProtKB-SubCell"/>
</dbReference>